<dbReference type="Pfam" id="PF13088">
    <property type="entry name" value="BNR_2"/>
    <property type="match status" value="1"/>
</dbReference>
<evidence type="ECO:0000313" key="3">
    <source>
        <dbReference type="EMBL" id="HCE17457.1"/>
    </source>
</evidence>
<evidence type="ECO:0000259" key="2">
    <source>
        <dbReference type="Pfam" id="PF13088"/>
    </source>
</evidence>
<proteinExistence type="predicted"/>
<keyword evidence="1" id="KW-0472">Membrane</keyword>
<organism evidence="3 4">
    <name type="scientific">Anaerolinea thermolimosa</name>
    <dbReference type="NCBI Taxonomy" id="229919"/>
    <lineage>
        <taxon>Bacteria</taxon>
        <taxon>Bacillati</taxon>
        <taxon>Chloroflexota</taxon>
        <taxon>Anaerolineae</taxon>
        <taxon>Anaerolineales</taxon>
        <taxon>Anaerolineaceae</taxon>
        <taxon>Anaerolinea</taxon>
    </lineage>
</organism>
<dbReference type="Gene3D" id="2.120.10.10">
    <property type="match status" value="1"/>
</dbReference>
<dbReference type="Proteomes" id="UP000264141">
    <property type="component" value="Unassembled WGS sequence"/>
</dbReference>
<dbReference type="AlphaFoldDB" id="A0A3D1JGT7"/>
<comment type="caution">
    <text evidence="3">The sequence shown here is derived from an EMBL/GenBank/DDBJ whole genome shotgun (WGS) entry which is preliminary data.</text>
</comment>
<dbReference type="InterPro" id="IPR036278">
    <property type="entry name" value="Sialidase_sf"/>
</dbReference>
<keyword evidence="1" id="KW-0812">Transmembrane</keyword>
<name>A0A3D1JGT7_9CHLR</name>
<sequence length="528" mass="57304">MALVLQEGKHSMKHFRIFRVGLVCLAFLLGVLLLGSVSGRSMGQTVSWGTAIPLSPAGSFSWFPDITADRSGRVHVAWASGVPGFDAVVYTSSVNGEVWSPPNDVAAVAQESGSAATRPAMLVDPRGYLHLTFVDTKTLYYSRAPIWNAGSAAAWTDRQVLSGQQVAYFSRMAIDSKGVIHLVYTENASSVACMGCYHLYYRQSADAGETWSPAVDISLEQDGVAKPTLIIDSKDQLHVVWEGGQGGGLGQLPDPTTVKYAASYDGGVTWTKATAFSVIENPNLKNITLGIDREKRLVVVFWALPYDWLMYSVSEDAGRTWSAPAQISGVWGAAAVYKSNLDTYSMASDSAGNLHLIFVGRKAIDSKTVDVLDVVWDGQTWSSPTTIAEYEKDVPEWPRVVISQGNQINVVWFVRDEAHIWESDKGRYRVWYARGVSAAASEPAQIIPTFTPVSPTPTLEVSPPPPSPEVTPSEVNFPLNPTLRATENAPGGNVLYAEQDYLAVVVKAVIPSVLFLAGVVLIAFLRKR</sequence>
<feature type="domain" description="Sialidase" evidence="2">
    <location>
        <begin position="175"/>
        <end position="328"/>
    </location>
</feature>
<dbReference type="InterPro" id="IPR011040">
    <property type="entry name" value="Sialidase"/>
</dbReference>
<dbReference type="EMBL" id="DPBP01000026">
    <property type="protein sequence ID" value="HCE17457.1"/>
    <property type="molecule type" value="Genomic_DNA"/>
</dbReference>
<gene>
    <name evidence="3" type="ORF">DEQ80_06325</name>
</gene>
<keyword evidence="1" id="KW-1133">Transmembrane helix</keyword>
<dbReference type="SUPFAM" id="SSF50939">
    <property type="entry name" value="Sialidases"/>
    <property type="match status" value="1"/>
</dbReference>
<dbReference type="CDD" id="cd15482">
    <property type="entry name" value="Sialidase_non-viral"/>
    <property type="match status" value="1"/>
</dbReference>
<evidence type="ECO:0000256" key="1">
    <source>
        <dbReference type="SAM" id="Phobius"/>
    </source>
</evidence>
<accession>A0A3D1JGT7</accession>
<reference evidence="3 4" key="1">
    <citation type="journal article" date="2018" name="Nat. Biotechnol.">
        <title>A standardized bacterial taxonomy based on genome phylogeny substantially revises the tree of life.</title>
        <authorList>
            <person name="Parks D.H."/>
            <person name="Chuvochina M."/>
            <person name="Waite D.W."/>
            <person name="Rinke C."/>
            <person name="Skarshewski A."/>
            <person name="Chaumeil P.A."/>
            <person name="Hugenholtz P."/>
        </authorList>
    </citation>
    <scope>NUCLEOTIDE SEQUENCE [LARGE SCALE GENOMIC DNA]</scope>
    <source>
        <strain evidence="3">UBA8781</strain>
    </source>
</reference>
<dbReference type="STRING" id="229919.GCA_001050195_03622"/>
<protein>
    <recommendedName>
        <fullName evidence="2">Sialidase domain-containing protein</fullName>
    </recommendedName>
</protein>
<evidence type="ECO:0000313" key="4">
    <source>
        <dbReference type="Proteomes" id="UP000264141"/>
    </source>
</evidence>
<feature type="transmembrane region" description="Helical" evidence="1">
    <location>
        <begin position="501"/>
        <end position="525"/>
    </location>
</feature>